<feature type="non-terminal residue" evidence="21">
    <location>
        <position position="731"/>
    </location>
</feature>
<keyword evidence="12" id="KW-0143">Chaperone</keyword>
<evidence type="ECO:0000256" key="19">
    <source>
        <dbReference type="SAM" id="MobiDB-lite"/>
    </source>
</evidence>
<dbReference type="HAMAP" id="MF_00505">
    <property type="entry name" value="HSP90"/>
    <property type="match status" value="1"/>
</dbReference>
<feature type="binding site" evidence="18">
    <location>
        <position position="181"/>
    </location>
    <ligand>
        <name>ATP</name>
        <dbReference type="ChEBI" id="CHEBI:30616"/>
    </ligand>
</feature>
<dbReference type="Pfam" id="PF13589">
    <property type="entry name" value="HATPase_c_3"/>
    <property type="match status" value="1"/>
</dbReference>
<dbReference type="GO" id="GO:0051082">
    <property type="term" value="F:unfolded protein binding"/>
    <property type="evidence" value="ECO:0007669"/>
    <property type="project" value="InterPro"/>
</dbReference>
<keyword evidence="8" id="KW-0809">Transit peptide</keyword>
<feature type="binding site" evidence="18">
    <location>
        <begin position="201"/>
        <end position="202"/>
    </location>
    <ligand>
        <name>ATP</name>
        <dbReference type="ChEBI" id="CHEBI:30616"/>
    </ligand>
</feature>
<feature type="transmembrane region" description="Helical" evidence="20">
    <location>
        <begin position="20"/>
        <end position="38"/>
    </location>
</feature>
<keyword evidence="22" id="KW-1185">Reference proteome</keyword>
<evidence type="ECO:0000256" key="18">
    <source>
        <dbReference type="PIRSR" id="PIRSR002583-1"/>
    </source>
</evidence>
<evidence type="ECO:0000256" key="6">
    <source>
        <dbReference type="ARBA" id="ARBA00022792"/>
    </source>
</evidence>
<evidence type="ECO:0000256" key="11">
    <source>
        <dbReference type="ARBA" id="ARBA00023136"/>
    </source>
</evidence>
<reference evidence="21" key="1">
    <citation type="submission" date="2020-04" db="EMBL/GenBank/DDBJ databases">
        <authorList>
            <person name="Alioto T."/>
            <person name="Alioto T."/>
            <person name="Gomez Garrido J."/>
        </authorList>
    </citation>
    <scope>NUCLEOTIDE SEQUENCE</scope>
    <source>
        <strain evidence="21">A484AB</strain>
    </source>
</reference>
<dbReference type="InterPro" id="IPR001404">
    <property type="entry name" value="Hsp90_fam"/>
</dbReference>
<dbReference type="Gene3D" id="3.40.50.11260">
    <property type="match status" value="1"/>
</dbReference>
<keyword evidence="20" id="KW-1133">Transmembrane helix</keyword>
<organism evidence="21 22">
    <name type="scientific">Paramuricea clavata</name>
    <name type="common">Red gorgonian</name>
    <name type="synonym">Violescent sea-whip</name>
    <dbReference type="NCBI Taxonomy" id="317549"/>
    <lineage>
        <taxon>Eukaryota</taxon>
        <taxon>Metazoa</taxon>
        <taxon>Cnidaria</taxon>
        <taxon>Anthozoa</taxon>
        <taxon>Octocorallia</taxon>
        <taxon>Malacalcyonacea</taxon>
        <taxon>Plexauridae</taxon>
        <taxon>Paramuricea</taxon>
    </lineage>
</organism>
<dbReference type="InterPro" id="IPR037196">
    <property type="entry name" value="HSP90_C"/>
</dbReference>
<proteinExistence type="inferred from homology"/>
<dbReference type="CDD" id="cd16927">
    <property type="entry name" value="HATPase_Hsp90-like"/>
    <property type="match status" value="1"/>
</dbReference>
<keyword evidence="10" id="KW-0496">Mitochondrion</keyword>
<protein>
    <recommendedName>
        <fullName evidence="15">Heat shock protein 75 kDa, mitochondrial</fullName>
    </recommendedName>
    <alternativeName>
        <fullName evidence="17">TNFR-associated protein 1</fullName>
    </alternativeName>
    <alternativeName>
        <fullName evidence="16">Tumor necrosis factor type 1 receptor-associated protein</fullName>
    </alternativeName>
</protein>
<feature type="binding site" evidence="18">
    <location>
        <position position="135"/>
    </location>
    <ligand>
        <name>ATP</name>
        <dbReference type="ChEBI" id="CHEBI:30616"/>
    </ligand>
</feature>
<gene>
    <name evidence="21" type="ORF">PACLA_8A086554</name>
</gene>
<dbReference type="InterPro" id="IPR020568">
    <property type="entry name" value="Ribosomal_Su5_D2-typ_SF"/>
</dbReference>
<keyword evidence="7 18" id="KW-0067">ATP-binding</keyword>
<name>A0A6S7GAT4_PARCT</name>
<dbReference type="AlphaFoldDB" id="A0A6S7GAT4"/>
<evidence type="ECO:0000313" key="22">
    <source>
        <dbReference type="Proteomes" id="UP001152795"/>
    </source>
</evidence>
<feature type="binding site" evidence="18">
    <location>
        <position position="275"/>
    </location>
    <ligand>
        <name>ATP</name>
        <dbReference type="ChEBI" id="CHEBI:30616"/>
    </ligand>
</feature>
<evidence type="ECO:0000256" key="1">
    <source>
        <dbReference type="ARBA" id="ARBA00004273"/>
    </source>
</evidence>
<dbReference type="GO" id="GO:0016887">
    <property type="term" value="F:ATP hydrolysis activity"/>
    <property type="evidence" value="ECO:0007669"/>
    <property type="project" value="InterPro"/>
</dbReference>
<evidence type="ECO:0000256" key="17">
    <source>
        <dbReference type="ARBA" id="ARBA00080766"/>
    </source>
</evidence>
<keyword evidence="4" id="KW-0597">Phosphoprotein</keyword>
<dbReference type="GO" id="GO:0005759">
    <property type="term" value="C:mitochondrial matrix"/>
    <property type="evidence" value="ECO:0007669"/>
    <property type="project" value="UniProtKB-SubCell"/>
</dbReference>
<dbReference type="FunFam" id="3.30.565.10:FF:000021">
    <property type="entry name" value="Heat shock protein 75 kDa, mitochondrial"/>
    <property type="match status" value="1"/>
</dbReference>
<evidence type="ECO:0000256" key="9">
    <source>
        <dbReference type="ARBA" id="ARBA00022990"/>
    </source>
</evidence>
<keyword evidence="11 20" id="KW-0472">Membrane</keyword>
<dbReference type="FunFam" id="3.40.50.11260:FF:000004">
    <property type="entry name" value="Heat shock protein 75 mitochondrial"/>
    <property type="match status" value="1"/>
</dbReference>
<evidence type="ECO:0000256" key="15">
    <source>
        <dbReference type="ARBA" id="ARBA00073018"/>
    </source>
</evidence>
<dbReference type="Gene3D" id="3.30.230.80">
    <property type="match status" value="1"/>
</dbReference>
<feature type="binding site" evidence="18">
    <location>
        <position position="194"/>
    </location>
    <ligand>
        <name>ATP</name>
        <dbReference type="ChEBI" id="CHEBI:30616"/>
    </ligand>
</feature>
<evidence type="ECO:0000256" key="2">
    <source>
        <dbReference type="ARBA" id="ARBA00004305"/>
    </source>
</evidence>
<comment type="subunit">
    <text evidence="14">Binds to the intracellular domain of tumor necrosis factor type 1 receptor. Binds to RB1. Interacts with SRC. Interacts with SDHA.</text>
</comment>
<dbReference type="Gene3D" id="3.30.565.10">
    <property type="entry name" value="Histidine kinase-like ATPase, C-terminal domain"/>
    <property type="match status" value="1"/>
</dbReference>
<evidence type="ECO:0000256" key="8">
    <source>
        <dbReference type="ARBA" id="ARBA00022946"/>
    </source>
</evidence>
<dbReference type="GO" id="GO:0005743">
    <property type="term" value="C:mitochondrial inner membrane"/>
    <property type="evidence" value="ECO:0007669"/>
    <property type="project" value="UniProtKB-SubCell"/>
</dbReference>
<evidence type="ECO:0000256" key="20">
    <source>
        <dbReference type="SAM" id="Phobius"/>
    </source>
</evidence>
<dbReference type="EMBL" id="CACRXK020000994">
    <property type="protein sequence ID" value="CAB3986292.1"/>
    <property type="molecule type" value="Genomic_DNA"/>
</dbReference>
<dbReference type="InterPro" id="IPR036890">
    <property type="entry name" value="HATPase_C_sf"/>
</dbReference>
<keyword evidence="20" id="KW-0812">Transmembrane</keyword>
<evidence type="ECO:0000256" key="10">
    <source>
        <dbReference type="ARBA" id="ARBA00023128"/>
    </source>
</evidence>
<dbReference type="Proteomes" id="UP001152795">
    <property type="component" value="Unassembled WGS sequence"/>
</dbReference>
<dbReference type="OrthoDB" id="28737at2759"/>
<feature type="compositionally biased region" description="Acidic residues" evidence="19">
    <location>
        <begin position="582"/>
        <end position="592"/>
    </location>
</feature>
<comment type="similarity">
    <text evidence="3">Belongs to the heat shock protein 90 family.</text>
</comment>
<accession>A0A6S7GAT4</accession>
<dbReference type="PANTHER" id="PTHR11528">
    <property type="entry name" value="HEAT SHOCK PROTEIN 90 FAMILY MEMBER"/>
    <property type="match status" value="1"/>
</dbReference>
<feature type="region of interest" description="Disordered" evidence="19">
    <location>
        <begin position="577"/>
        <end position="599"/>
    </location>
</feature>
<evidence type="ECO:0000256" key="13">
    <source>
        <dbReference type="ARBA" id="ARBA00057498"/>
    </source>
</evidence>
<evidence type="ECO:0000256" key="7">
    <source>
        <dbReference type="ARBA" id="ARBA00022840"/>
    </source>
</evidence>
<evidence type="ECO:0000256" key="3">
    <source>
        <dbReference type="ARBA" id="ARBA00008239"/>
    </source>
</evidence>
<evidence type="ECO:0000256" key="5">
    <source>
        <dbReference type="ARBA" id="ARBA00022741"/>
    </source>
</evidence>
<feature type="binding site" evidence="18">
    <location>
        <position position="425"/>
    </location>
    <ligand>
        <name>ATP</name>
        <dbReference type="ChEBI" id="CHEBI:30616"/>
    </ligand>
</feature>
<dbReference type="GO" id="GO:0019901">
    <property type="term" value="F:protein kinase binding"/>
    <property type="evidence" value="ECO:0007669"/>
    <property type="project" value="UniProtKB-ARBA"/>
</dbReference>
<evidence type="ECO:0000313" key="21">
    <source>
        <dbReference type="EMBL" id="CAB3986292.1"/>
    </source>
</evidence>
<evidence type="ECO:0000256" key="12">
    <source>
        <dbReference type="ARBA" id="ARBA00023186"/>
    </source>
</evidence>
<evidence type="ECO:0000256" key="4">
    <source>
        <dbReference type="ARBA" id="ARBA00022553"/>
    </source>
</evidence>
<dbReference type="FunFam" id="1.20.120.790:FF:000004">
    <property type="entry name" value="Heat shock protein 75 kDa"/>
    <property type="match status" value="1"/>
</dbReference>
<dbReference type="NCBIfam" id="NF003555">
    <property type="entry name" value="PRK05218.1"/>
    <property type="match status" value="1"/>
</dbReference>
<dbReference type="PIRSF" id="PIRSF002583">
    <property type="entry name" value="Hsp90"/>
    <property type="match status" value="1"/>
</dbReference>
<dbReference type="GO" id="GO:0005524">
    <property type="term" value="F:ATP binding"/>
    <property type="evidence" value="ECO:0007669"/>
    <property type="project" value="UniProtKB-KW"/>
</dbReference>
<sequence>RARRRESKISKSRSQARDELSIVCSGVPVFWVLLRHMIKNYGGPQVRPFSGCSCHGLNEGVQFPTVRWSSTSSEEPVQSEIKNSVDEDQEFVHVIQETESISGPSDKHSFQAETQQLLDIVARSLYSEKEVFIRELVSNASDAMEKLRHLFLTGAEMTEKEQSLEIHLATNEETGTFILQDHGTGMTKEELIENLGTIARSGSKAFVQRLQEGAASSAENIIGQFGVGFYSAFMVGTKVDVFTKSYLPDSKGYLWSSDGSGSYEVAEADGVARGTKIIVHLKNDCRRFCLKTEVEGIIKKYSNFVGFPIFLNGVCINTVEPLWTLDPKQVTEEQHEEFYRFISNAFDKPRYHLHFKADAPLNIRSIFYIPERVPELYGVGRMETGVSLFSRRVVIQTKSDKLLPEWLRFVRGVVDSEDIPLNLSREMLQDSALIMRLKDVLTRRLIKFLHEQARKDRVKYEEFFREYGIFLREGVVVTNDEHLKEDIAKLLRFESSNEKAGDLISLEYYVSRMKPTQKSIYYICAPSRELAESSPYFEALKKNDVEVLFTYDDNDEMVLHQLRIFDGRTVTSAETYLSTSQDTDDASDDSTEGESLSKEKSEELAKWLENLLGKQKVAGVKVSHRLTSHPVMITVADMAAARRWLKMIKSAPHAEQLGNMKYDVLQPTMEINPSNDVIRKLHTIMDSDPQIAKLVAEQLYDNALISAGLVDDPRPMVARLNSLLEKVLDIN</sequence>
<dbReference type="InterPro" id="IPR020575">
    <property type="entry name" value="Hsp90_N"/>
</dbReference>
<dbReference type="FunFam" id="3.30.230.80:FF:000004">
    <property type="entry name" value="Heat shock protein 75 kDa"/>
    <property type="match status" value="1"/>
</dbReference>
<feature type="binding site" evidence="18">
    <location>
        <position position="186"/>
    </location>
    <ligand>
        <name>ATP</name>
        <dbReference type="ChEBI" id="CHEBI:30616"/>
    </ligand>
</feature>
<comment type="caution">
    <text evidence="21">The sequence shown here is derived from an EMBL/GenBank/DDBJ whole genome shotgun (WGS) entry which is preliminary data.</text>
</comment>
<feature type="binding site" evidence="18">
    <location>
        <begin position="224"/>
        <end position="229"/>
    </location>
    <ligand>
        <name>ATP</name>
        <dbReference type="ChEBI" id="CHEBI:30616"/>
    </ligand>
</feature>
<keyword evidence="9" id="KW-0007">Acetylation</keyword>
<dbReference type="SUPFAM" id="SSF54211">
    <property type="entry name" value="Ribosomal protein S5 domain 2-like"/>
    <property type="match status" value="1"/>
</dbReference>
<keyword evidence="5 18" id="KW-0547">Nucleotide-binding</keyword>
<evidence type="ECO:0000256" key="16">
    <source>
        <dbReference type="ARBA" id="ARBA00076190"/>
    </source>
</evidence>
<keyword evidence="21" id="KW-0346">Stress response</keyword>
<comment type="function">
    <text evidence="13">Chaperone that expresses an ATPase activity. Involved in maintaining mitochondrial function and polarization, downstream of PINK1 and mitochondrial complex I. Is a negative regulator of mitochondrial respiration able to modulate the balance between oxidative phosphorylation and aerobic glycolysis. The impact of TRAP1 on mitochondrial respiration is probably mediated by modulation of mitochondrial SRC and inhibition of SDHA.</text>
</comment>
<comment type="subcellular location">
    <subcellularLocation>
        <location evidence="1">Mitochondrion inner membrane</location>
    </subcellularLocation>
    <subcellularLocation>
        <location evidence="2">Mitochondrion matrix</location>
    </subcellularLocation>
</comment>
<dbReference type="SUPFAM" id="SSF55874">
    <property type="entry name" value="ATPase domain of HSP90 chaperone/DNA topoisomerase II/histidine kinase"/>
    <property type="match status" value="1"/>
</dbReference>
<dbReference type="Pfam" id="PF00183">
    <property type="entry name" value="HSP90"/>
    <property type="match status" value="1"/>
</dbReference>
<keyword evidence="6" id="KW-0999">Mitochondrion inner membrane</keyword>
<dbReference type="SUPFAM" id="SSF110942">
    <property type="entry name" value="HSP90 C-terminal domain"/>
    <property type="match status" value="1"/>
</dbReference>
<dbReference type="PRINTS" id="PR00775">
    <property type="entry name" value="HEATSHOCK90"/>
</dbReference>
<feature type="binding site" evidence="18">
    <location>
        <position position="139"/>
    </location>
    <ligand>
        <name>ATP</name>
        <dbReference type="ChEBI" id="CHEBI:30616"/>
    </ligand>
</feature>
<dbReference type="GO" id="GO:0140662">
    <property type="term" value="F:ATP-dependent protein folding chaperone"/>
    <property type="evidence" value="ECO:0007669"/>
    <property type="project" value="InterPro"/>
</dbReference>
<dbReference type="Gene3D" id="1.20.120.790">
    <property type="entry name" value="Heat shock protein 90, C-terminal domain"/>
    <property type="match status" value="1"/>
</dbReference>
<evidence type="ECO:0000256" key="14">
    <source>
        <dbReference type="ARBA" id="ARBA00066161"/>
    </source>
</evidence>